<sequence>MSLEMSTEEPVTYDIMADLPENHFGTSWTTPRALEALVYHITLAPGFVGQILQVDNLTPEGQNYIASGALPDQQSFVIDGTTAILRLVRWECYRAARHLVHEIFRQPCAAHAGMATTNGRFLSDFTFRGSVDSLKQPSRCYLAPHPITSTHVDQMWPSFVVETGVEGWLGMLRHDVDWWFQHSNGRTQTVMLLIVHPMLRNVYVESWQLGDMPRPTRVIDRYIHTVQFGEGHPLRFDTQRLMGFNLAECPAFTVEWDDLTDCAHRIFALS</sequence>
<dbReference type="RefSeq" id="XP_025461838.1">
    <property type="nucleotide sequence ID" value="XM_025617523.1"/>
</dbReference>
<gene>
    <name evidence="1" type="ORF">BO94DRAFT_628964</name>
</gene>
<dbReference type="EMBL" id="MSFK01000049">
    <property type="protein sequence ID" value="PWY67116.1"/>
    <property type="molecule type" value="Genomic_DNA"/>
</dbReference>
<comment type="caution">
    <text evidence="1">The sequence shown here is derived from an EMBL/GenBank/DDBJ whole genome shotgun (WGS) entry which is preliminary data.</text>
</comment>
<dbReference type="GeneID" id="37119666"/>
<keyword evidence="2" id="KW-1185">Reference proteome</keyword>
<organism evidence="1 2">
    <name type="scientific">Aspergillus sclerotioniger CBS 115572</name>
    <dbReference type="NCBI Taxonomy" id="1450535"/>
    <lineage>
        <taxon>Eukaryota</taxon>
        <taxon>Fungi</taxon>
        <taxon>Dikarya</taxon>
        <taxon>Ascomycota</taxon>
        <taxon>Pezizomycotina</taxon>
        <taxon>Eurotiomycetes</taxon>
        <taxon>Eurotiomycetidae</taxon>
        <taxon>Eurotiales</taxon>
        <taxon>Aspergillaceae</taxon>
        <taxon>Aspergillus</taxon>
        <taxon>Aspergillus subgen. Circumdati</taxon>
    </lineage>
</organism>
<reference evidence="1 2" key="1">
    <citation type="submission" date="2016-12" db="EMBL/GenBank/DDBJ databases">
        <title>The genomes of Aspergillus section Nigri reveals drivers in fungal speciation.</title>
        <authorList>
            <consortium name="DOE Joint Genome Institute"/>
            <person name="Vesth T.C."/>
            <person name="Nybo J."/>
            <person name="Theobald S."/>
            <person name="Brandl J."/>
            <person name="Frisvad J.C."/>
            <person name="Nielsen K.F."/>
            <person name="Lyhne E.K."/>
            <person name="Kogle M.E."/>
            <person name="Kuo A."/>
            <person name="Riley R."/>
            <person name="Clum A."/>
            <person name="Nolan M."/>
            <person name="Lipzen A."/>
            <person name="Salamov A."/>
            <person name="Henrissat B."/>
            <person name="Wiebenga A."/>
            <person name="De Vries R.P."/>
            <person name="Grigoriev I.V."/>
            <person name="Mortensen U.H."/>
            <person name="Andersen M.R."/>
            <person name="Baker S.E."/>
        </authorList>
    </citation>
    <scope>NUCLEOTIDE SEQUENCE [LARGE SCALE GENOMIC DNA]</scope>
    <source>
        <strain evidence="1 2">CBS 115572</strain>
    </source>
</reference>
<accession>A0A317UZK5</accession>
<dbReference type="Proteomes" id="UP000246702">
    <property type="component" value="Unassembled WGS sequence"/>
</dbReference>
<evidence type="ECO:0000313" key="1">
    <source>
        <dbReference type="EMBL" id="PWY67116.1"/>
    </source>
</evidence>
<protein>
    <submittedName>
        <fullName evidence="1">Uncharacterized protein</fullName>
    </submittedName>
</protein>
<dbReference type="OrthoDB" id="76567at2759"/>
<name>A0A317UZK5_9EURO</name>
<dbReference type="AlphaFoldDB" id="A0A317UZK5"/>
<proteinExistence type="predicted"/>
<evidence type="ECO:0000313" key="2">
    <source>
        <dbReference type="Proteomes" id="UP000246702"/>
    </source>
</evidence>